<protein>
    <submittedName>
        <fullName evidence="2">Uncharacterized protein</fullName>
    </submittedName>
</protein>
<feature type="compositionally biased region" description="Acidic residues" evidence="1">
    <location>
        <begin position="15"/>
        <end position="47"/>
    </location>
</feature>
<reference evidence="3" key="1">
    <citation type="journal article" date="2023" name="Proc. Natl. Acad. Sci. U.S.A.">
        <title>Genomic and structural basis for evolution of tropane alkaloid biosynthesis.</title>
        <authorList>
            <person name="Wanga Y.-J."/>
            <person name="Taina T."/>
            <person name="Yua J.-Y."/>
            <person name="Lia J."/>
            <person name="Xua B."/>
            <person name="Chenc J."/>
            <person name="D'Auriad J.C."/>
            <person name="Huanga J.-P."/>
            <person name="Huanga S.-X."/>
        </authorList>
    </citation>
    <scope>NUCLEOTIDE SEQUENCE [LARGE SCALE GENOMIC DNA]</scope>
    <source>
        <strain evidence="3">cv. KIB-2019</strain>
    </source>
</reference>
<comment type="caution">
    <text evidence="2">The sequence shown here is derived from an EMBL/GenBank/DDBJ whole genome shotgun (WGS) entry which is preliminary data.</text>
</comment>
<feature type="compositionally biased region" description="Basic and acidic residues" evidence="1">
    <location>
        <begin position="64"/>
        <end position="74"/>
    </location>
</feature>
<proteinExistence type="predicted"/>
<evidence type="ECO:0000313" key="2">
    <source>
        <dbReference type="EMBL" id="KAJ8549933.1"/>
    </source>
</evidence>
<dbReference type="Proteomes" id="UP001152561">
    <property type="component" value="Unassembled WGS sequence"/>
</dbReference>
<keyword evidence="3" id="KW-1185">Reference proteome</keyword>
<accession>A0A9Q1RCS7</accession>
<dbReference type="EMBL" id="JAJAGQ010000011">
    <property type="protein sequence ID" value="KAJ8549933.1"/>
    <property type="molecule type" value="Genomic_DNA"/>
</dbReference>
<sequence>MEQSRSRKQQQGKEEEQDSSDQEFDEEETKSEDSDSAEEDSNSDDETADKLIEVFTSKSAPDNEVDRAFRDVIDQGHLSPRVHTASRGGRTNRGGRGGKGGKSSGQSIVNQSQSKVTPKQFFYD</sequence>
<evidence type="ECO:0000256" key="1">
    <source>
        <dbReference type="SAM" id="MobiDB-lite"/>
    </source>
</evidence>
<feature type="region of interest" description="Disordered" evidence="1">
    <location>
        <begin position="1"/>
        <end position="124"/>
    </location>
</feature>
<dbReference type="AlphaFoldDB" id="A0A9Q1RCS7"/>
<evidence type="ECO:0000313" key="3">
    <source>
        <dbReference type="Proteomes" id="UP001152561"/>
    </source>
</evidence>
<name>A0A9Q1RCS7_9SOLA</name>
<organism evidence="2 3">
    <name type="scientific">Anisodus acutangulus</name>
    <dbReference type="NCBI Taxonomy" id="402998"/>
    <lineage>
        <taxon>Eukaryota</taxon>
        <taxon>Viridiplantae</taxon>
        <taxon>Streptophyta</taxon>
        <taxon>Embryophyta</taxon>
        <taxon>Tracheophyta</taxon>
        <taxon>Spermatophyta</taxon>
        <taxon>Magnoliopsida</taxon>
        <taxon>eudicotyledons</taxon>
        <taxon>Gunneridae</taxon>
        <taxon>Pentapetalae</taxon>
        <taxon>asterids</taxon>
        <taxon>lamiids</taxon>
        <taxon>Solanales</taxon>
        <taxon>Solanaceae</taxon>
        <taxon>Solanoideae</taxon>
        <taxon>Hyoscyameae</taxon>
        <taxon>Anisodus</taxon>
    </lineage>
</organism>
<feature type="compositionally biased region" description="Polar residues" evidence="1">
    <location>
        <begin position="108"/>
        <end position="117"/>
    </location>
</feature>
<feature type="compositionally biased region" description="Basic residues" evidence="1">
    <location>
        <begin position="1"/>
        <end position="10"/>
    </location>
</feature>
<gene>
    <name evidence="2" type="ORF">K7X08_033640</name>
</gene>
<feature type="compositionally biased region" description="Gly residues" evidence="1">
    <location>
        <begin position="91"/>
        <end position="103"/>
    </location>
</feature>